<protein>
    <recommendedName>
        <fullName evidence="3">DUF2169 domain-containing protein</fullName>
    </recommendedName>
</protein>
<reference evidence="2" key="1">
    <citation type="journal article" date="2019" name="Int. J. Syst. Evol. Microbiol.">
        <title>The Global Catalogue of Microorganisms (GCM) 10K type strain sequencing project: providing services to taxonomists for standard genome sequencing and annotation.</title>
        <authorList>
            <consortium name="The Broad Institute Genomics Platform"/>
            <consortium name="The Broad Institute Genome Sequencing Center for Infectious Disease"/>
            <person name="Wu L."/>
            <person name="Ma J."/>
        </authorList>
    </citation>
    <scope>NUCLEOTIDE SEQUENCE [LARGE SCALE GENOMIC DNA]</scope>
    <source>
        <strain evidence="2">XZYJ18</strain>
    </source>
</reference>
<name>A0ABV9ZQL8_9PSEU</name>
<comment type="caution">
    <text evidence="1">The sequence shown here is derived from an EMBL/GenBank/DDBJ whole genome shotgun (WGS) entry which is preliminary data.</text>
</comment>
<dbReference type="EMBL" id="JBHSKG010000030">
    <property type="protein sequence ID" value="MFC5142936.1"/>
    <property type="molecule type" value="Genomic_DNA"/>
</dbReference>
<evidence type="ECO:0000313" key="1">
    <source>
        <dbReference type="EMBL" id="MFC5142936.1"/>
    </source>
</evidence>
<organism evidence="1 2">
    <name type="scientific">Actinomycetospora rhizophila</name>
    <dbReference type="NCBI Taxonomy" id="1416876"/>
    <lineage>
        <taxon>Bacteria</taxon>
        <taxon>Bacillati</taxon>
        <taxon>Actinomycetota</taxon>
        <taxon>Actinomycetes</taxon>
        <taxon>Pseudonocardiales</taxon>
        <taxon>Pseudonocardiaceae</taxon>
        <taxon>Actinomycetospora</taxon>
    </lineage>
</organism>
<accession>A0ABV9ZQL8</accession>
<keyword evidence="2" id="KW-1185">Reference proteome</keyword>
<sequence length="504" mass="54993">MPYRYDLVRRLEPARPAGDLDRGFRAEIADPAWFLAVQWRMGEHAGEDAASPVGVTIAASATPLDPLGGDPALDPQVVPAEILVEAEAGDWWTPGRRVRIGLSVGAAHPLPDDPSLLLEGLPPPYDGLRGLDGRTLYERRDELGLPESAFAGVPTSEPPDCWDPAELVHTARFTAGGSELDLPRHDGGDVDWYAVSATRPVVPPAPPEELELTPARLRYPGAPHPRWWQIENARVDVGGFPPDRSHLATMLLIDLVVSHADNWFTVPVPGRVGTVSTLHEVVVRNAFDEKITLGTPATWGLFHVDGLDPTSLVVWPTTTTPLCGPVEDDVLLGVDEDANVLWAIERRVAGRDLAPPDPPVAPAPPVPDGELRADLPATYRYRPGTPAPRYWHPYVVADDPAAPRRFVQGTLLDLEQRPPVPLPEPRTPLLRNPAAGPADPVHHLEPATVPTTGLHLERRWMLGRAADGRPQLWRQRRRLPNLALPASGLRFDVLEETPAVSPPR</sequence>
<dbReference type="RefSeq" id="WP_378025021.1">
    <property type="nucleotide sequence ID" value="NZ_JBHSKG010000030.1"/>
</dbReference>
<gene>
    <name evidence="1" type="ORF">ACFPK1_32265</name>
</gene>
<proteinExistence type="predicted"/>
<evidence type="ECO:0008006" key="3">
    <source>
        <dbReference type="Google" id="ProtNLM"/>
    </source>
</evidence>
<evidence type="ECO:0000313" key="2">
    <source>
        <dbReference type="Proteomes" id="UP001596175"/>
    </source>
</evidence>
<dbReference type="Proteomes" id="UP001596175">
    <property type="component" value="Unassembled WGS sequence"/>
</dbReference>